<dbReference type="AlphaFoldDB" id="A0A166GF05"/>
<accession>A0A166GF05</accession>
<dbReference type="EMBL" id="LNRQ01000001">
    <property type="protein sequence ID" value="KZN08885.1"/>
    <property type="molecule type" value="Genomic_DNA"/>
</dbReference>
<feature type="region of interest" description="Disordered" evidence="2">
    <location>
        <begin position="1"/>
        <end position="24"/>
    </location>
</feature>
<sequence>MSDTRETPAEHFSENPTLTQPIYDTTTPTVSVTEFEDLKFKVQYLEAENLVQQEELVELKSTMEQRLATLEAKLLASQLSKEDYSTEGERAVEKARGKRVITGVSKELIDSALRGQSSYEHDEYIPEFVDNDRVIRMDIAEVTREYAKQRRAREKLENQRRIRKERREANLHKVGEEWDAARAVFDFPEVDQENNDNEMKDIFKSFRNNYKDLHDYHEVLNDIISSVSVVVLLRRGWMVNISFELKREGHGLKHVTCQFLRDLSLTKLFVVRNKIISTGRKHNEVFRDMVEEWITDIGVEIHDKPSVIKYFKDGMIQSLGLTDEALTSYSPRILRYLEGEIRKKCSRTSKGRLTAELLYAYRLNLAAVRDLDLSVINRQQPYPLPPLDPEIPETPNEPVVSYNPTSITFKKKKDSEATAIPLEEIGKFSSKRITRAVGAVKLYVVKEDKGVLKKLLELLEIRKAVETVHNTSRVRAHPSRVIMKIEGMKLNITFKKLKKMVHIQTLEKMKKNLEQPPPENTLEQVELSIITARIEEIENKITERKKEEAAKKRAELSLINARAKKPKKN</sequence>
<feature type="compositionally biased region" description="Polar residues" evidence="2">
    <location>
        <begin position="14"/>
        <end position="24"/>
    </location>
</feature>
<feature type="compositionally biased region" description="Basic and acidic residues" evidence="2">
    <location>
        <begin position="1"/>
        <end position="13"/>
    </location>
</feature>
<feature type="coiled-coil region" evidence="1">
    <location>
        <begin position="139"/>
        <end position="166"/>
    </location>
</feature>
<gene>
    <name evidence="3" type="ORF">DCAR_001541</name>
</gene>
<reference evidence="3" key="1">
    <citation type="journal article" date="2016" name="Nat. Genet.">
        <title>A high-quality carrot genome assembly provides new insights into carotenoid accumulation and asterid genome evolution.</title>
        <authorList>
            <person name="Iorizzo M."/>
            <person name="Ellison S."/>
            <person name="Senalik D."/>
            <person name="Zeng P."/>
            <person name="Satapoomin P."/>
            <person name="Huang J."/>
            <person name="Bowman M."/>
            <person name="Iovene M."/>
            <person name="Sanseverino W."/>
            <person name="Cavagnaro P."/>
            <person name="Yildiz M."/>
            <person name="Macko-Podgorni A."/>
            <person name="Moranska E."/>
            <person name="Grzebelus E."/>
            <person name="Grzebelus D."/>
            <person name="Ashrafi H."/>
            <person name="Zheng Z."/>
            <person name="Cheng S."/>
            <person name="Spooner D."/>
            <person name="Van Deynze A."/>
            <person name="Simon P."/>
        </authorList>
    </citation>
    <scope>NUCLEOTIDE SEQUENCE [LARGE SCALE GENOMIC DNA]</scope>
    <source>
        <tissue evidence="3">Leaf</tissue>
    </source>
</reference>
<evidence type="ECO:0000256" key="1">
    <source>
        <dbReference type="SAM" id="Coils"/>
    </source>
</evidence>
<keyword evidence="1" id="KW-0175">Coiled coil</keyword>
<proteinExistence type="predicted"/>
<comment type="caution">
    <text evidence="3">The sequence shown here is derived from an EMBL/GenBank/DDBJ whole genome shotgun (WGS) entry which is preliminary data.</text>
</comment>
<protein>
    <submittedName>
        <fullName evidence="3">Uncharacterized protein</fullName>
    </submittedName>
</protein>
<feature type="compositionally biased region" description="Basic and acidic residues" evidence="2">
    <location>
        <begin position="545"/>
        <end position="555"/>
    </location>
</feature>
<evidence type="ECO:0000313" key="3">
    <source>
        <dbReference type="EMBL" id="KZN08885.1"/>
    </source>
</evidence>
<evidence type="ECO:0000256" key="2">
    <source>
        <dbReference type="SAM" id="MobiDB-lite"/>
    </source>
</evidence>
<feature type="region of interest" description="Disordered" evidence="2">
    <location>
        <begin position="545"/>
        <end position="569"/>
    </location>
</feature>
<organism evidence="3">
    <name type="scientific">Daucus carota subsp. sativus</name>
    <name type="common">Carrot</name>
    <dbReference type="NCBI Taxonomy" id="79200"/>
    <lineage>
        <taxon>Eukaryota</taxon>
        <taxon>Viridiplantae</taxon>
        <taxon>Streptophyta</taxon>
        <taxon>Embryophyta</taxon>
        <taxon>Tracheophyta</taxon>
        <taxon>Spermatophyta</taxon>
        <taxon>Magnoliopsida</taxon>
        <taxon>eudicotyledons</taxon>
        <taxon>Gunneridae</taxon>
        <taxon>Pentapetalae</taxon>
        <taxon>asterids</taxon>
        <taxon>campanulids</taxon>
        <taxon>Apiales</taxon>
        <taxon>Apiaceae</taxon>
        <taxon>Apioideae</taxon>
        <taxon>Scandiceae</taxon>
        <taxon>Daucinae</taxon>
        <taxon>Daucus</taxon>
        <taxon>Daucus sect. Daucus</taxon>
    </lineage>
</organism>
<dbReference type="Gramene" id="KZN08885">
    <property type="protein sequence ID" value="KZN08885"/>
    <property type="gene ID" value="DCAR_001541"/>
</dbReference>
<name>A0A166GF05_DAUCS</name>